<evidence type="ECO:0000313" key="3">
    <source>
        <dbReference type="EMBL" id="MDP9796939.1"/>
    </source>
</evidence>
<reference evidence="3 4" key="1">
    <citation type="submission" date="2023-07" db="EMBL/GenBank/DDBJ databases">
        <title>Sequencing the genomes of 1000 actinobacteria strains.</title>
        <authorList>
            <person name="Klenk H.-P."/>
        </authorList>
    </citation>
    <scope>NUCLEOTIDE SEQUENCE [LARGE SCALE GENOMIC DNA]</scope>
    <source>
        <strain evidence="3 4">DSM 44710</strain>
    </source>
</reference>
<name>A0ABT9MZV8_9ACTN</name>
<dbReference type="Proteomes" id="UP001240984">
    <property type="component" value="Unassembled WGS sequence"/>
</dbReference>
<keyword evidence="4" id="KW-1185">Reference proteome</keyword>
<evidence type="ECO:0008006" key="5">
    <source>
        <dbReference type="Google" id="ProtNLM"/>
    </source>
</evidence>
<feature type="region of interest" description="Disordered" evidence="1">
    <location>
        <begin position="298"/>
        <end position="320"/>
    </location>
</feature>
<feature type="compositionally biased region" description="Low complexity" evidence="1">
    <location>
        <begin position="164"/>
        <end position="173"/>
    </location>
</feature>
<dbReference type="RefSeq" id="WP_370881658.1">
    <property type="nucleotide sequence ID" value="NZ_JAUSRA010000001.1"/>
</dbReference>
<evidence type="ECO:0000256" key="1">
    <source>
        <dbReference type="SAM" id="MobiDB-lite"/>
    </source>
</evidence>
<dbReference type="EMBL" id="JAUSRA010000001">
    <property type="protein sequence ID" value="MDP9796939.1"/>
    <property type="molecule type" value="Genomic_DNA"/>
</dbReference>
<dbReference type="InterPro" id="IPR021235">
    <property type="entry name" value="DUF2637"/>
</dbReference>
<feature type="compositionally biased region" description="Low complexity" evidence="1">
    <location>
        <begin position="339"/>
        <end position="366"/>
    </location>
</feature>
<feature type="compositionally biased region" description="Low complexity" evidence="1">
    <location>
        <begin position="472"/>
        <end position="503"/>
    </location>
</feature>
<feature type="transmembrane region" description="Helical" evidence="2">
    <location>
        <begin position="68"/>
        <end position="89"/>
    </location>
</feature>
<feature type="transmembrane region" description="Helical" evidence="2">
    <location>
        <begin position="12"/>
        <end position="31"/>
    </location>
</feature>
<feature type="compositionally biased region" description="Low complexity" evidence="1">
    <location>
        <begin position="405"/>
        <end position="438"/>
    </location>
</feature>
<organism evidence="3 4">
    <name type="scientific">Catenuloplanes nepalensis</name>
    <dbReference type="NCBI Taxonomy" id="587533"/>
    <lineage>
        <taxon>Bacteria</taxon>
        <taxon>Bacillati</taxon>
        <taxon>Actinomycetota</taxon>
        <taxon>Actinomycetes</taxon>
        <taxon>Micromonosporales</taxon>
        <taxon>Micromonosporaceae</taxon>
        <taxon>Catenuloplanes</taxon>
    </lineage>
</organism>
<feature type="region of interest" description="Disordered" evidence="1">
    <location>
        <begin position="164"/>
        <end position="229"/>
    </location>
</feature>
<comment type="caution">
    <text evidence="3">The sequence shown here is derived from an EMBL/GenBank/DDBJ whole genome shotgun (WGS) entry which is preliminary data.</text>
</comment>
<feature type="compositionally biased region" description="Low complexity" evidence="1">
    <location>
        <begin position="187"/>
        <end position="205"/>
    </location>
</feature>
<feature type="region of interest" description="Disordered" evidence="1">
    <location>
        <begin position="339"/>
        <end position="511"/>
    </location>
</feature>
<keyword evidence="2" id="KW-0812">Transmembrane</keyword>
<evidence type="ECO:0000313" key="4">
    <source>
        <dbReference type="Proteomes" id="UP001240984"/>
    </source>
</evidence>
<evidence type="ECO:0000256" key="2">
    <source>
        <dbReference type="SAM" id="Phobius"/>
    </source>
</evidence>
<gene>
    <name evidence="3" type="ORF">J2S43_005451</name>
</gene>
<accession>A0ABT9MZV8</accession>
<keyword evidence="2" id="KW-0472">Membrane</keyword>
<keyword evidence="2" id="KW-1133">Transmembrane helix</keyword>
<feature type="transmembrane region" description="Helical" evidence="2">
    <location>
        <begin position="101"/>
        <end position="122"/>
    </location>
</feature>
<proteinExistence type="predicted"/>
<protein>
    <recommendedName>
        <fullName evidence="5">DUF2637 domain-containing protein</fullName>
    </recommendedName>
</protein>
<dbReference type="Pfam" id="PF10935">
    <property type="entry name" value="DUF2637"/>
    <property type="match status" value="1"/>
</dbReference>
<feature type="transmembrane region" description="Helical" evidence="2">
    <location>
        <begin position="37"/>
        <end position="56"/>
    </location>
</feature>
<sequence length="554" mass="55583">MTLSQLLRIRWAVRATLLLGVAASVVANVLHAVDNPISQTIAAWPPFALLLTVELISRVPVHRKSLAFIRMLATTAIAGIAAWISYWHMAGVAAKYGETGASAYLLPISVDGLIVVASICLIELGGRISEAQAAKRAAAETAAAGTAAATAAAGTAAETAWAGAAPAGDAAPGQPVPGELAPARSVGAGTRPGPAAAPIAAGHRPGSPRPVARTPHPDSGEEWFGDQDRLTDDDVPGIAALVPRPLTAAAGTPADAYARFADVVDGPAPEQGYATDEYRLVDADDRRRTADRLAAGGAMAVAAGARRDRDPMTTTGSQPMLASDVAAAVEAALNGRPVARGVRGGASPRSRASISAASGSLSGRAAVPEDGQLDAEPSAAPDDARQDEPASNGQPPRLPAPGVPAPRAGVAATRGPVRTSAASSATRQTTTGRITTRTGPGGITGSVADTGRDGADTGRNGADTGRNDADTGRNGADTGRAGADTGRAGRDAAGTAPNGTGAPRPRRSAAETAALAADIEARNPGISEAAVADELGITTRRLREVRRATDTLPA</sequence>